<protein>
    <submittedName>
        <fullName evidence="1">Uncharacterized protein</fullName>
    </submittedName>
</protein>
<evidence type="ECO:0000313" key="2">
    <source>
        <dbReference type="Proteomes" id="UP000499080"/>
    </source>
</evidence>
<gene>
    <name evidence="1" type="ORF">AVEN_170986_1</name>
</gene>
<comment type="caution">
    <text evidence="1">The sequence shown here is derived from an EMBL/GenBank/DDBJ whole genome shotgun (WGS) entry which is preliminary data.</text>
</comment>
<dbReference type="EMBL" id="BGPR01001369">
    <property type="protein sequence ID" value="GBM52198.1"/>
    <property type="molecule type" value="Genomic_DNA"/>
</dbReference>
<keyword evidence="2" id="KW-1185">Reference proteome</keyword>
<name>A0A4Y2GI27_ARAVE</name>
<dbReference type="AlphaFoldDB" id="A0A4Y2GI27"/>
<dbReference type="Proteomes" id="UP000499080">
    <property type="component" value="Unassembled WGS sequence"/>
</dbReference>
<evidence type="ECO:0000313" key="1">
    <source>
        <dbReference type="EMBL" id="GBM52198.1"/>
    </source>
</evidence>
<reference evidence="1 2" key="1">
    <citation type="journal article" date="2019" name="Sci. Rep.">
        <title>Orb-weaving spider Araneus ventricosus genome elucidates the spidroin gene catalogue.</title>
        <authorList>
            <person name="Kono N."/>
            <person name="Nakamura H."/>
            <person name="Ohtoshi R."/>
            <person name="Moran D.A.P."/>
            <person name="Shinohara A."/>
            <person name="Yoshida Y."/>
            <person name="Fujiwara M."/>
            <person name="Mori M."/>
            <person name="Tomita M."/>
            <person name="Arakawa K."/>
        </authorList>
    </citation>
    <scope>NUCLEOTIDE SEQUENCE [LARGE SCALE GENOMIC DNA]</scope>
</reference>
<proteinExistence type="predicted"/>
<organism evidence="1 2">
    <name type="scientific">Araneus ventricosus</name>
    <name type="common">Orbweaver spider</name>
    <name type="synonym">Epeira ventricosa</name>
    <dbReference type="NCBI Taxonomy" id="182803"/>
    <lineage>
        <taxon>Eukaryota</taxon>
        <taxon>Metazoa</taxon>
        <taxon>Ecdysozoa</taxon>
        <taxon>Arthropoda</taxon>
        <taxon>Chelicerata</taxon>
        <taxon>Arachnida</taxon>
        <taxon>Araneae</taxon>
        <taxon>Araneomorphae</taxon>
        <taxon>Entelegynae</taxon>
        <taxon>Araneoidea</taxon>
        <taxon>Araneidae</taxon>
        <taxon>Araneus</taxon>
    </lineage>
</organism>
<accession>A0A4Y2GI27</accession>
<sequence>MFNSKFTCGDPAVLPYVIIYSRKSDTVVHNVRLPRARQVLGVYASRLITLTIGIWCTVRGTGRCIPLSPYDKFVKYAPLLREEIG</sequence>